<keyword evidence="2" id="KW-1185">Reference proteome</keyword>
<feature type="compositionally biased region" description="Basic and acidic residues" evidence="1">
    <location>
        <begin position="13"/>
        <end position="22"/>
    </location>
</feature>
<feature type="region of interest" description="Disordered" evidence="1">
    <location>
        <begin position="1"/>
        <end position="22"/>
    </location>
</feature>
<evidence type="ECO:0000313" key="2">
    <source>
        <dbReference type="Proteomes" id="UP000887565"/>
    </source>
</evidence>
<sequence>MRAATTVESGGGGKDKERWNIGRCGSHVDPEGHRGHQNEHYGSCSFDHNRCCRGGMKTSNFRQLGKRGVAQISLPAVDQTDRGVIGLQQTRGVIQTAGFIEEKGQASDPSQYQCGHVMRDGWLLFSIRGMVMFSKILIQSERSVRCTDMHGHGDANTKAAEKVDQDHLVQRTRHEKFNGGFDTRQIAGHH</sequence>
<proteinExistence type="predicted"/>
<organism evidence="2 3">
    <name type="scientific">Romanomermis culicivorax</name>
    <name type="common">Nematode worm</name>
    <dbReference type="NCBI Taxonomy" id="13658"/>
    <lineage>
        <taxon>Eukaryota</taxon>
        <taxon>Metazoa</taxon>
        <taxon>Ecdysozoa</taxon>
        <taxon>Nematoda</taxon>
        <taxon>Enoplea</taxon>
        <taxon>Dorylaimia</taxon>
        <taxon>Mermithida</taxon>
        <taxon>Mermithoidea</taxon>
        <taxon>Mermithidae</taxon>
        <taxon>Romanomermis</taxon>
    </lineage>
</organism>
<name>A0A915IIY8_ROMCU</name>
<dbReference type="AlphaFoldDB" id="A0A915IIY8"/>
<dbReference type="WBParaSite" id="nRc.2.0.1.t14021-RA">
    <property type="protein sequence ID" value="nRc.2.0.1.t14021-RA"/>
    <property type="gene ID" value="nRc.2.0.1.g14021"/>
</dbReference>
<dbReference type="Proteomes" id="UP000887565">
    <property type="component" value="Unplaced"/>
</dbReference>
<protein>
    <submittedName>
        <fullName evidence="3">Uncharacterized protein</fullName>
    </submittedName>
</protein>
<evidence type="ECO:0000256" key="1">
    <source>
        <dbReference type="SAM" id="MobiDB-lite"/>
    </source>
</evidence>
<evidence type="ECO:0000313" key="3">
    <source>
        <dbReference type="WBParaSite" id="nRc.2.0.1.t14021-RA"/>
    </source>
</evidence>
<reference evidence="3" key="1">
    <citation type="submission" date="2022-11" db="UniProtKB">
        <authorList>
            <consortium name="WormBaseParasite"/>
        </authorList>
    </citation>
    <scope>IDENTIFICATION</scope>
</reference>
<accession>A0A915IIY8</accession>